<dbReference type="EMBL" id="CP017147">
    <property type="protein sequence ID" value="AOO84075.1"/>
    <property type="molecule type" value="Genomic_DNA"/>
</dbReference>
<proteinExistence type="predicted"/>
<sequence length="129" mass="14016">MPSEAGRAMWTVLDHLEQVLDHETTELMALRNADLNRLNETKSRLLLDASRAVRAISNETVDGPLLARLSTLRLKLEHNRLAIAMHLDAVREIAAAMATTLMDADSDGTYSATVTSQLAAPMPAKAPAI</sequence>
<protein>
    <recommendedName>
        <fullName evidence="3">Flagellar protein FlgN</fullName>
    </recommendedName>
</protein>
<name>A0A1D7U9M8_9HYPH</name>
<keyword evidence="2" id="KW-1185">Reference proteome</keyword>
<accession>A0A1D7U9M8</accession>
<dbReference type="STRING" id="1526658.BHK69_01170"/>
<evidence type="ECO:0000313" key="1">
    <source>
        <dbReference type="EMBL" id="AOO84075.1"/>
    </source>
</evidence>
<reference evidence="1 2" key="1">
    <citation type="journal article" date="2015" name="Antonie Van Leeuwenhoek">
        <title>Bosea vaviloviae sp. nov., a new species of slow-growing rhizobia isolated from nodules of the relict species Vavilovia formosa (Stev.) Fed.</title>
        <authorList>
            <person name="Safronova V.I."/>
            <person name="Kuznetsova I.G."/>
            <person name="Sazanova A.L."/>
            <person name="Kimeklis A.K."/>
            <person name="Belimov A.A."/>
            <person name="Andronov E.E."/>
            <person name="Pinaev A.G."/>
            <person name="Chizhevskaya E.P."/>
            <person name="Pukhaev A.R."/>
            <person name="Popov K.P."/>
            <person name="Willems A."/>
            <person name="Tikhonovich I.A."/>
        </authorList>
    </citation>
    <scope>NUCLEOTIDE SEQUENCE [LARGE SCALE GENOMIC DNA]</scope>
    <source>
        <strain evidence="1 2">Vaf18</strain>
    </source>
</reference>
<organism evidence="1 2">
    <name type="scientific">Bosea vaviloviae</name>
    <dbReference type="NCBI Taxonomy" id="1526658"/>
    <lineage>
        <taxon>Bacteria</taxon>
        <taxon>Pseudomonadati</taxon>
        <taxon>Pseudomonadota</taxon>
        <taxon>Alphaproteobacteria</taxon>
        <taxon>Hyphomicrobiales</taxon>
        <taxon>Boseaceae</taxon>
        <taxon>Bosea</taxon>
    </lineage>
</organism>
<evidence type="ECO:0008006" key="3">
    <source>
        <dbReference type="Google" id="ProtNLM"/>
    </source>
</evidence>
<dbReference type="KEGG" id="bvv:BHK69_01170"/>
<dbReference type="AlphaFoldDB" id="A0A1D7U9M8"/>
<evidence type="ECO:0000313" key="2">
    <source>
        <dbReference type="Proteomes" id="UP000094969"/>
    </source>
</evidence>
<gene>
    <name evidence="1" type="ORF">BHK69_01170</name>
</gene>
<dbReference type="Proteomes" id="UP000094969">
    <property type="component" value="Chromosome"/>
</dbReference>